<dbReference type="Proteomes" id="UP001143474">
    <property type="component" value="Unassembled WGS sequence"/>
</dbReference>
<keyword evidence="3" id="KW-1185">Reference proteome</keyword>
<reference evidence="2" key="2">
    <citation type="submission" date="2023-01" db="EMBL/GenBank/DDBJ databases">
        <authorList>
            <person name="Sun Q."/>
            <person name="Evtushenko L."/>
        </authorList>
    </citation>
    <scope>NUCLEOTIDE SEQUENCE</scope>
    <source>
        <strain evidence="2">VKM Ac-2007</strain>
    </source>
</reference>
<sequence>MLAVVTDKDDAIHGASVDSASEGTHMGDQLGDDRPGRRRTTVEHCGPYAQVGAGAAHDPAPTGFA</sequence>
<comment type="caution">
    <text evidence="2">The sequence shown here is derived from an EMBL/GenBank/DDBJ whole genome shotgun (WGS) entry which is preliminary data.</text>
</comment>
<feature type="region of interest" description="Disordered" evidence="1">
    <location>
        <begin position="1"/>
        <end position="41"/>
    </location>
</feature>
<dbReference type="EMBL" id="BSEV01000001">
    <property type="protein sequence ID" value="GLK06961.1"/>
    <property type="molecule type" value="Genomic_DNA"/>
</dbReference>
<feature type="compositionally biased region" description="Basic and acidic residues" evidence="1">
    <location>
        <begin position="1"/>
        <end position="12"/>
    </location>
</feature>
<accession>A0A9W6HV80</accession>
<evidence type="ECO:0000256" key="1">
    <source>
        <dbReference type="SAM" id="MobiDB-lite"/>
    </source>
</evidence>
<gene>
    <name evidence="2" type="ORF">GCM10017600_03660</name>
</gene>
<evidence type="ECO:0000313" key="2">
    <source>
        <dbReference type="EMBL" id="GLK06961.1"/>
    </source>
</evidence>
<proteinExistence type="predicted"/>
<name>A0A9W6HV80_9ACTN</name>
<protein>
    <submittedName>
        <fullName evidence="2">Uncharacterized protein</fullName>
    </submittedName>
</protein>
<evidence type="ECO:0000313" key="3">
    <source>
        <dbReference type="Proteomes" id="UP001143474"/>
    </source>
</evidence>
<reference evidence="2" key="1">
    <citation type="journal article" date="2014" name="Int. J. Syst. Evol. Microbiol.">
        <title>Complete genome sequence of Corynebacterium casei LMG S-19264T (=DSM 44701T), isolated from a smear-ripened cheese.</title>
        <authorList>
            <consortium name="US DOE Joint Genome Institute (JGI-PGF)"/>
            <person name="Walter F."/>
            <person name="Albersmeier A."/>
            <person name="Kalinowski J."/>
            <person name="Ruckert C."/>
        </authorList>
    </citation>
    <scope>NUCLEOTIDE SEQUENCE</scope>
    <source>
        <strain evidence="2">VKM Ac-2007</strain>
    </source>
</reference>
<dbReference type="AlphaFoldDB" id="A0A9W6HV80"/>
<organism evidence="2 3">
    <name type="scientific">Streptosporangium carneum</name>
    <dbReference type="NCBI Taxonomy" id="47481"/>
    <lineage>
        <taxon>Bacteria</taxon>
        <taxon>Bacillati</taxon>
        <taxon>Actinomycetota</taxon>
        <taxon>Actinomycetes</taxon>
        <taxon>Streptosporangiales</taxon>
        <taxon>Streptosporangiaceae</taxon>
        <taxon>Streptosporangium</taxon>
    </lineage>
</organism>